<dbReference type="Proteomes" id="UP000274131">
    <property type="component" value="Unassembled WGS sequence"/>
</dbReference>
<feature type="compositionally biased region" description="Basic and acidic residues" evidence="7">
    <location>
        <begin position="882"/>
        <end position="891"/>
    </location>
</feature>
<name>A0A0N4V6J5_ENTVE</name>
<dbReference type="PROSITE" id="PS50166">
    <property type="entry name" value="IMPORTIN_B_NT"/>
    <property type="match status" value="1"/>
</dbReference>
<dbReference type="InterPro" id="IPR001494">
    <property type="entry name" value="Importin-beta_N"/>
</dbReference>
<feature type="region of interest" description="Disordered" evidence="7">
    <location>
        <begin position="882"/>
        <end position="912"/>
    </location>
</feature>
<dbReference type="PANTHER" id="PTHR10997">
    <property type="entry name" value="IMPORTIN-7, 8, 11"/>
    <property type="match status" value="1"/>
</dbReference>
<keyword evidence="6" id="KW-0539">Nucleus</keyword>
<evidence type="ECO:0000256" key="2">
    <source>
        <dbReference type="ARBA" id="ARBA00004496"/>
    </source>
</evidence>
<accession>A0A0N4V6J5</accession>
<dbReference type="InterPro" id="IPR011989">
    <property type="entry name" value="ARM-like"/>
</dbReference>
<dbReference type="AlphaFoldDB" id="A0A0N4V6J5"/>
<evidence type="ECO:0000313" key="11">
    <source>
        <dbReference type="WBParaSite" id="EVEC_0000588101-mRNA-1"/>
    </source>
</evidence>
<feature type="region of interest" description="Disordered" evidence="7">
    <location>
        <begin position="924"/>
        <end position="953"/>
    </location>
</feature>
<protein>
    <submittedName>
        <fullName evidence="11">Importin N-terminal domain-containing protein</fullName>
    </submittedName>
</protein>
<evidence type="ECO:0000256" key="1">
    <source>
        <dbReference type="ARBA" id="ARBA00004123"/>
    </source>
</evidence>
<dbReference type="GO" id="GO:0006606">
    <property type="term" value="P:protein import into nucleus"/>
    <property type="evidence" value="ECO:0007669"/>
    <property type="project" value="TreeGrafter"/>
</dbReference>
<evidence type="ECO:0000313" key="10">
    <source>
        <dbReference type="Proteomes" id="UP000274131"/>
    </source>
</evidence>
<dbReference type="GO" id="GO:0005635">
    <property type="term" value="C:nuclear envelope"/>
    <property type="evidence" value="ECO:0007669"/>
    <property type="project" value="TreeGrafter"/>
</dbReference>
<feature type="compositionally biased region" description="Acidic residues" evidence="7">
    <location>
        <begin position="936"/>
        <end position="953"/>
    </location>
</feature>
<dbReference type="EMBL" id="UXUI01008180">
    <property type="protein sequence ID" value="VDD90741.1"/>
    <property type="molecule type" value="Genomic_DNA"/>
</dbReference>
<dbReference type="Pfam" id="PF03810">
    <property type="entry name" value="IBN_N"/>
    <property type="match status" value="1"/>
</dbReference>
<keyword evidence="10" id="KW-1185">Reference proteome</keyword>
<dbReference type="InterPro" id="IPR016024">
    <property type="entry name" value="ARM-type_fold"/>
</dbReference>
<dbReference type="SUPFAM" id="SSF48371">
    <property type="entry name" value="ARM repeat"/>
    <property type="match status" value="1"/>
</dbReference>
<feature type="compositionally biased region" description="Acidic residues" evidence="7">
    <location>
        <begin position="892"/>
        <end position="912"/>
    </location>
</feature>
<evidence type="ECO:0000256" key="3">
    <source>
        <dbReference type="ARBA" id="ARBA00022448"/>
    </source>
</evidence>
<organism evidence="11">
    <name type="scientific">Enterobius vermicularis</name>
    <name type="common">Human pinworm</name>
    <dbReference type="NCBI Taxonomy" id="51028"/>
    <lineage>
        <taxon>Eukaryota</taxon>
        <taxon>Metazoa</taxon>
        <taxon>Ecdysozoa</taxon>
        <taxon>Nematoda</taxon>
        <taxon>Chromadorea</taxon>
        <taxon>Rhabditida</taxon>
        <taxon>Spirurina</taxon>
        <taxon>Oxyuridomorpha</taxon>
        <taxon>Oxyuroidea</taxon>
        <taxon>Oxyuridae</taxon>
        <taxon>Enterobius</taxon>
    </lineage>
</organism>
<dbReference type="OrthoDB" id="760868at2759"/>
<reference evidence="11" key="1">
    <citation type="submission" date="2017-02" db="UniProtKB">
        <authorList>
            <consortium name="WormBaseParasite"/>
        </authorList>
    </citation>
    <scope>IDENTIFICATION</scope>
</reference>
<dbReference type="STRING" id="51028.A0A0N4V6J5"/>
<evidence type="ECO:0000256" key="6">
    <source>
        <dbReference type="ARBA" id="ARBA00023242"/>
    </source>
</evidence>
<evidence type="ECO:0000256" key="5">
    <source>
        <dbReference type="ARBA" id="ARBA00022927"/>
    </source>
</evidence>
<sequence>MDRERVVQALQATTSSTQQGEATTFLDQATRIIGFAPLLLQIIMDEATDCSARQAAVIYLKNVINRSWVVDEEVKTPTSLVMSEQDKYIIREHIIEAIVASPEPIRVQLCTAVGMIMNHDFPKKWPHLPQKITGLLHSIDGPSWLGALLVLRRLVKIYEYRKVKEKKPLIEIMKVLLPMLYERLLTLMPDATQESCLLQKIILKIFYGLVQFSLNLEMIDVNSMMQWLEQLRIVVQRTVPEEVNTIPEDDRPRTVWWKCKKWASSTAQRVFERYGSPGQVESEYTNFAETYMAHLAVPTIQTYLSLLDSYRQGLYVSPRVLHAILQYLTIAIAQSRTWKVIKPHCQELVRTILFPLMRHSSEDEEMWNDSPEEYVRMKYDMYYELYSPAMAAVDVLNGAAKRKGVLQPILQFVLGVLNNAETDPVDQDGALRIIGELALTLNKNKLYKNDVEKLLDAVVVPRLSHPARFLRARACWVAKEYGDAKFTSPKILEKIITLLVQRLADENEELPVKVEAAIAIQYLLHGQEKVRMLLLPHVRVVILEVLKLVAKAEIEAMTSVMDEIMEEFVEHVIPVAVEVTTELANIFIQLASAESQEEDRTVTILGILSTLGSVLEIVEDNKEVMFHVEEQVRRVIKYVLSTYQIDYFEETFALANSLILNSVSEPMWEIFFDVQKVGLNEGAQLIKASTAVFLDMMPLLHSYLTVDTDSFLARPERINGLIEIIVNNETGEDDQAHAAKLFECLLLQCQGRINKLVPDIIQLVLMRLQEATESQDLNIALLMVVAAGIYYDPQHFLTFVSQLQPHGANTLNYITNELLTVASKIDGIHNRKMVVIALCTMARLPLNSRPSLIVERANAVNESIVLILEGLQKALKNQAENRLAEEKRQEQEDSEEEEEREDDLADSEDEIDEGTLEYLETLAKHQRKADRSGDASEGEDTVGTDDGDYSDEWDDESLEAYTTPIDEEGGADVFVFYKETLEVLQQSDENLFNALTSCSDEEKATALRKLLVVCQQRMNLAKSKQVEQQGGYVFNVDAPIPTSFNFGSGSVS</sequence>
<dbReference type="GO" id="GO:0031267">
    <property type="term" value="F:small GTPase binding"/>
    <property type="evidence" value="ECO:0007669"/>
    <property type="project" value="InterPro"/>
</dbReference>
<feature type="domain" description="Importin N-terminal" evidence="8">
    <location>
        <begin position="22"/>
        <end position="100"/>
    </location>
</feature>
<evidence type="ECO:0000313" key="9">
    <source>
        <dbReference type="EMBL" id="VDD90741.1"/>
    </source>
</evidence>
<dbReference type="WBParaSite" id="EVEC_0000588101-mRNA-1">
    <property type="protein sequence ID" value="EVEC_0000588101-mRNA-1"/>
    <property type="gene ID" value="EVEC_0000588101"/>
</dbReference>
<reference evidence="9 10" key="2">
    <citation type="submission" date="2018-10" db="EMBL/GenBank/DDBJ databases">
        <authorList>
            <consortium name="Pathogen Informatics"/>
        </authorList>
    </citation>
    <scope>NUCLEOTIDE SEQUENCE [LARGE SCALE GENOMIC DNA]</scope>
</reference>
<evidence type="ECO:0000259" key="8">
    <source>
        <dbReference type="PROSITE" id="PS50166"/>
    </source>
</evidence>
<dbReference type="SMART" id="SM00913">
    <property type="entry name" value="IBN_N"/>
    <property type="match status" value="1"/>
</dbReference>
<keyword evidence="4" id="KW-0963">Cytoplasm</keyword>
<dbReference type="Gene3D" id="1.25.10.10">
    <property type="entry name" value="Leucine-rich Repeat Variant"/>
    <property type="match status" value="1"/>
</dbReference>
<dbReference type="PANTHER" id="PTHR10997:SF18">
    <property type="entry name" value="D-IMPORTIN 7_RANBP7"/>
    <property type="match status" value="1"/>
</dbReference>
<comment type="subcellular location">
    <subcellularLocation>
        <location evidence="2">Cytoplasm</location>
    </subcellularLocation>
    <subcellularLocation>
        <location evidence="1">Nucleus</location>
    </subcellularLocation>
</comment>
<keyword evidence="5" id="KW-0653">Protein transport</keyword>
<evidence type="ECO:0000256" key="7">
    <source>
        <dbReference type="SAM" id="MobiDB-lite"/>
    </source>
</evidence>
<gene>
    <name evidence="9" type="ORF">EVEC_LOCUS5492</name>
</gene>
<dbReference type="GO" id="GO:0005829">
    <property type="term" value="C:cytosol"/>
    <property type="evidence" value="ECO:0007669"/>
    <property type="project" value="TreeGrafter"/>
</dbReference>
<proteinExistence type="predicted"/>
<evidence type="ECO:0000256" key="4">
    <source>
        <dbReference type="ARBA" id="ARBA00022490"/>
    </source>
</evidence>
<keyword evidence="3" id="KW-0813">Transport</keyword>